<dbReference type="EMBL" id="NPEX01000001">
    <property type="protein sequence ID" value="RAI46170.1"/>
    <property type="molecule type" value="Genomic_DNA"/>
</dbReference>
<dbReference type="AlphaFoldDB" id="A0A327L534"/>
<accession>A0A327L534</accession>
<evidence type="ECO:0000313" key="1">
    <source>
        <dbReference type="EMBL" id="RAI46170.1"/>
    </source>
</evidence>
<dbReference type="InterPro" id="IPR011604">
    <property type="entry name" value="PDDEXK-like_dom_sf"/>
</dbReference>
<gene>
    <name evidence="1" type="ORF">CH341_00255</name>
</gene>
<name>A0A327L534_9BRAD</name>
<reference evidence="1 2" key="1">
    <citation type="submission" date="2017-07" db="EMBL/GenBank/DDBJ databases">
        <title>Draft Genome Sequences of Select Purple Nonsulfur Bacteria.</title>
        <authorList>
            <person name="Lasarre B."/>
            <person name="Mckinlay J.B."/>
        </authorList>
    </citation>
    <scope>NUCLEOTIDE SEQUENCE [LARGE SCALE GENOMIC DNA]</scope>
    <source>
        <strain evidence="1 2">DSM 5909</strain>
    </source>
</reference>
<proteinExistence type="predicted"/>
<dbReference type="OrthoDB" id="1982at2"/>
<comment type="caution">
    <text evidence="1">The sequence shown here is derived from an EMBL/GenBank/DDBJ whole genome shotgun (WGS) entry which is preliminary data.</text>
</comment>
<keyword evidence="2" id="KW-1185">Reference proteome</keyword>
<evidence type="ECO:0000313" key="2">
    <source>
        <dbReference type="Proteomes" id="UP000249130"/>
    </source>
</evidence>
<dbReference type="Proteomes" id="UP000249130">
    <property type="component" value="Unassembled WGS sequence"/>
</dbReference>
<protein>
    <submittedName>
        <fullName evidence="1">Uncharacterized protein</fullName>
    </submittedName>
</protein>
<organism evidence="1 2">
    <name type="scientific">Rhodoplanes roseus</name>
    <dbReference type="NCBI Taxonomy" id="29409"/>
    <lineage>
        <taxon>Bacteria</taxon>
        <taxon>Pseudomonadati</taxon>
        <taxon>Pseudomonadota</taxon>
        <taxon>Alphaproteobacteria</taxon>
        <taxon>Hyphomicrobiales</taxon>
        <taxon>Nitrobacteraceae</taxon>
        <taxon>Rhodoplanes</taxon>
    </lineage>
</organism>
<dbReference type="RefSeq" id="WP_111417030.1">
    <property type="nucleotide sequence ID" value="NZ_NPEX01000001.1"/>
</dbReference>
<dbReference type="Gene3D" id="3.90.320.10">
    <property type="match status" value="1"/>
</dbReference>
<sequence length="258" mass="28781">MIDLNSGSGCVYGQENPGAELAARLDAFLETALTAERDAARPRDYLGASRIGEPCLRRLCFEYGGTQVDADAAFDGRILRVFEAGHRFEDMTIRWLRLAGFDLRSHKRDGSQFGFVTADDRFRGHIDGVIVGGPDLGVPYPVLFEHKALASASWQDTVKRGVKASKPIYWAQAQVYMAYLAIEHTLFVALNRDTMRLYPELIAFDAADAQALSDRAVTVIRSVESRVLLTRISDDPDHYVCRFCPYRRCCHRINGAAA</sequence>